<dbReference type="AlphaFoldDB" id="A0A6G1Q9N9"/>
<reference evidence="1 2" key="1">
    <citation type="submission" date="2019-02" db="EMBL/GenBank/DDBJ databases">
        <title>Opniocepnalus argus genome.</title>
        <authorList>
            <person name="Zhou C."/>
            <person name="Xiao S."/>
        </authorList>
    </citation>
    <scope>NUCLEOTIDE SEQUENCE [LARGE SCALE GENOMIC DNA]</scope>
    <source>
        <strain evidence="1">OARG1902GOOAL</strain>
        <tissue evidence="1">Muscle</tissue>
    </source>
</reference>
<proteinExistence type="predicted"/>
<protein>
    <submittedName>
        <fullName evidence="1">Uncharacterized protein</fullName>
    </submittedName>
</protein>
<sequence length="51" mass="5462">MLILSPKVKLMVFHPVTLTTEPDTVEQHTVGSPSCFLASHKVKDSDSGPGV</sequence>
<evidence type="ECO:0000313" key="1">
    <source>
        <dbReference type="EMBL" id="KAF3699129.1"/>
    </source>
</evidence>
<dbReference type="EMBL" id="CM015725">
    <property type="protein sequence ID" value="KAF3699129.1"/>
    <property type="molecule type" value="Genomic_DNA"/>
</dbReference>
<gene>
    <name evidence="1" type="ORF">EXN66_Car014816</name>
</gene>
<keyword evidence="2" id="KW-1185">Reference proteome</keyword>
<evidence type="ECO:0000313" key="2">
    <source>
        <dbReference type="Proteomes" id="UP000503349"/>
    </source>
</evidence>
<dbReference type="Proteomes" id="UP000503349">
    <property type="component" value="Chromosome 14"/>
</dbReference>
<reference evidence="2" key="2">
    <citation type="submission" date="2019-02" db="EMBL/GenBank/DDBJ databases">
        <title>Opniocepnalus argus Var Kimnra genome.</title>
        <authorList>
            <person name="Zhou C."/>
            <person name="Xiao S."/>
        </authorList>
    </citation>
    <scope>NUCLEOTIDE SEQUENCE [LARGE SCALE GENOMIC DNA]</scope>
</reference>
<accession>A0A6G1Q9N9</accession>
<organism evidence="1 2">
    <name type="scientific">Channa argus</name>
    <name type="common">Northern snakehead</name>
    <name type="synonym">Ophicephalus argus</name>
    <dbReference type="NCBI Taxonomy" id="215402"/>
    <lineage>
        <taxon>Eukaryota</taxon>
        <taxon>Metazoa</taxon>
        <taxon>Chordata</taxon>
        <taxon>Craniata</taxon>
        <taxon>Vertebrata</taxon>
        <taxon>Euteleostomi</taxon>
        <taxon>Actinopterygii</taxon>
        <taxon>Neopterygii</taxon>
        <taxon>Teleostei</taxon>
        <taxon>Neoteleostei</taxon>
        <taxon>Acanthomorphata</taxon>
        <taxon>Anabantaria</taxon>
        <taxon>Anabantiformes</taxon>
        <taxon>Channoidei</taxon>
        <taxon>Channidae</taxon>
        <taxon>Channa</taxon>
    </lineage>
</organism>
<name>A0A6G1Q9N9_CHAAH</name>